<sequence>MAPIEPKTSNRLDSFFMLTKLLDATAIRLTSLDLDGLAYINVQIVTVLILLRSIQLKWKNKVEELWIILQSLEKHSLAGNVDKISLDLVQRYQTNP</sequence>
<dbReference type="WBParaSite" id="nRc.2.0.1.t19622-RA">
    <property type="protein sequence ID" value="nRc.2.0.1.t19622-RA"/>
    <property type="gene ID" value="nRc.2.0.1.g19622"/>
</dbReference>
<dbReference type="Proteomes" id="UP000887565">
    <property type="component" value="Unplaced"/>
</dbReference>
<accession>A0A915J1P8</accession>
<dbReference type="AlphaFoldDB" id="A0A915J1P8"/>
<evidence type="ECO:0000313" key="2">
    <source>
        <dbReference type="WBParaSite" id="nRc.2.0.1.t19622-RA"/>
    </source>
</evidence>
<name>A0A915J1P8_ROMCU</name>
<keyword evidence="1" id="KW-1185">Reference proteome</keyword>
<reference evidence="2" key="1">
    <citation type="submission" date="2022-11" db="UniProtKB">
        <authorList>
            <consortium name="WormBaseParasite"/>
        </authorList>
    </citation>
    <scope>IDENTIFICATION</scope>
</reference>
<organism evidence="1 2">
    <name type="scientific">Romanomermis culicivorax</name>
    <name type="common">Nematode worm</name>
    <dbReference type="NCBI Taxonomy" id="13658"/>
    <lineage>
        <taxon>Eukaryota</taxon>
        <taxon>Metazoa</taxon>
        <taxon>Ecdysozoa</taxon>
        <taxon>Nematoda</taxon>
        <taxon>Enoplea</taxon>
        <taxon>Dorylaimia</taxon>
        <taxon>Mermithida</taxon>
        <taxon>Mermithoidea</taxon>
        <taxon>Mermithidae</taxon>
        <taxon>Romanomermis</taxon>
    </lineage>
</organism>
<protein>
    <submittedName>
        <fullName evidence="2">Uncharacterized protein</fullName>
    </submittedName>
</protein>
<evidence type="ECO:0000313" key="1">
    <source>
        <dbReference type="Proteomes" id="UP000887565"/>
    </source>
</evidence>
<proteinExistence type="predicted"/>